<organism evidence="1 2">
    <name type="scientific">Neoarthrinium moseri</name>
    <dbReference type="NCBI Taxonomy" id="1658444"/>
    <lineage>
        <taxon>Eukaryota</taxon>
        <taxon>Fungi</taxon>
        <taxon>Dikarya</taxon>
        <taxon>Ascomycota</taxon>
        <taxon>Pezizomycotina</taxon>
        <taxon>Sordariomycetes</taxon>
        <taxon>Xylariomycetidae</taxon>
        <taxon>Amphisphaeriales</taxon>
        <taxon>Apiosporaceae</taxon>
        <taxon>Neoarthrinium</taxon>
    </lineage>
</organism>
<sequence>MPAFGDPSAFPTFYTLPVTTDFVEETKSWYILAQIKNNMTITKPTLIVTDQSGMDFAVTFENTGFDLKARGLKKGNTVVIPQARRTDKGEGRKDVLVVESEDCESVKAIPGKLDWIMELGSMMDDETHDKKCGACGKTEGELMRCTGCGEVVYCGKVSIKSTPFGPWTYA</sequence>
<name>A0A9Q0AP60_9PEZI</name>
<proteinExistence type="predicted"/>
<comment type="caution">
    <text evidence="1">The sequence shown here is derived from an EMBL/GenBank/DDBJ whole genome shotgun (WGS) entry which is preliminary data.</text>
</comment>
<dbReference type="OrthoDB" id="5945798at2759"/>
<accession>A0A9Q0AP60</accession>
<protein>
    <submittedName>
        <fullName evidence="1">Uncharacterized protein</fullName>
    </submittedName>
</protein>
<dbReference type="AlphaFoldDB" id="A0A9Q0AP60"/>
<gene>
    <name evidence="1" type="ORF">JX265_006877</name>
</gene>
<reference evidence="1" key="1">
    <citation type="submission" date="2021-03" db="EMBL/GenBank/DDBJ databases">
        <title>Revisited historic fungal species revealed as producer of novel bioactive compounds through whole genome sequencing and comparative genomics.</title>
        <authorList>
            <person name="Vignolle G.A."/>
            <person name="Hochenegger N."/>
            <person name="Mach R.L."/>
            <person name="Mach-Aigner A.R."/>
            <person name="Javad Rahimi M."/>
            <person name="Salim K.A."/>
            <person name="Chan C.M."/>
            <person name="Lim L.B.L."/>
            <person name="Cai F."/>
            <person name="Druzhinina I.S."/>
            <person name="U'Ren J.M."/>
            <person name="Derntl C."/>
        </authorList>
    </citation>
    <scope>NUCLEOTIDE SEQUENCE</scope>
    <source>
        <strain evidence="1">TUCIM 5799</strain>
    </source>
</reference>
<evidence type="ECO:0000313" key="2">
    <source>
        <dbReference type="Proteomes" id="UP000829685"/>
    </source>
</evidence>
<evidence type="ECO:0000313" key="1">
    <source>
        <dbReference type="EMBL" id="KAI1868898.1"/>
    </source>
</evidence>
<keyword evidence="2" id="KW-1185">Reference proteome</keyword>
<dbReference type="Proteomes" id="UP000829685">
    <property type="component" value="Unassembled WGS sequence"/>
</dbReference>
<dbReference type="Gene3D" id="6.10.140.2220">
    <property type="match status" value="1"/>
</dbReference>
<dbReference type="EMBL" id="JAFIMR010000016">
    <property type="protein sequence ID" value="KAI1868898.1"/>
    <property type="molecule type" value="Genomic_DNA"/>
</dbReference>